<keyword evidence="11 16" id="KW-0239">DNA-directed DNA polymerase</keyword>
<dbReference type="InterPro" id="IPR043502">
    <property type="entry name" value="DNA/RNA_pol_sf"/>
</dbReference>
<dbReference type="AlphaFoldDB" id="A0A1J4T5Q6"/>
<evidence type="ECO:0000259" key="19">
    <source>
        <dbReference type="SMART" id="SM00482"/>
    </source>
</evidence>
<dbReference type="FunFam" id="1.10.150.20:FF:000002">
    <property type="entry name" value="DNA polymerase I"/>
    <property type="match status" value="1"/>
</dbReference>
<evidence type="ECO:0000256" key="5">
    <source>
        <dbReference type="ARBA" id="ARBA00022695"/>
    </source>
</evidence>
<dbReference type="InterPro" id="IPR029060">
    <property type="entry name" value="PIN-like_dom_sf"/>
</dbReference>
<keyword evidence="7" id="KW-0540">Nuclease</keyword>
<evidence type="ECO:0000313" key="21">
    <source>
        <dbReference type="Proteomes" id="UP000182860"/>
    </source>
</evidence>
<dbReference type="FunFam" id="1.20.1060.10:FF:000001">
    <property type="entry name" value="DNA polymerase I"/>
    <property type="match status" value="1"/>
</dbReference>
<evidence type="ECO:0000256" key="6">
    <source>
        <dbReference type="ARBA" id="ARBA00022705"/>
    </source>
</evidence>
<comment type="function">
    <text evidence="16">In addition to polymerase activity, this DNA polymerase exhibits 3'-5' and 5'-3' exonuclease activity.</text>
</comment>
<comment type="catalytic activity">
    <reaction evidence="14 16">
        <text>DNA(n) + a 2'-deoxyribonucleoside 5'-triphosphate = DNA(n+1) + diphosphate</text>
        <dbReference type="Rhea" id="RHEA:22508"/>
        <dbReference type="Rhea" id="RHEA-COMP:17339"/>
        <dbReference type="Rhea" id="RHEA-COMP:17340"/>
        <dbReference type="ChEBI" id="CHEBI:33019"/>
        <dbReference type="ChEBI" id="CHEBI:61560"/>
        <dbReference type="ChEBI" id="CHEBI:173112"/>
        <dbReference type="EC" id="2.7.7.7"/>
    </reaction>
</comment>
<dbReference type="SMART" id="SM00482">
    <property type="entry name" value="POLAc"/>
    <property type="match status" value="1"/>
</dbReference>
<evidence type="ECO:0000256" key="15">
    <source>
        <dbReference type="NCBIfam" id="TIGR00593"/>
    </source>
</evidence>
<dbReference type="Gene3D" id="3.30.70.370">
    <property type="match status" value="1"/>
</dbReference>
<evidence type="ECO:0000256" key="1">
    <source>
        <dbReference type="ARBA" id="ARBA00007705"/>
    </source>
</evidence>
<evidence type="ECO:0000313" key="20">
    <source>
        <dbReference type="EMBL" id="OIO07114.1"/>
    </source>
</evidence>
<name>A0A1J4T5Q6_9BACT</name>
<dbReference type="InterPro" id="IPR020046">
    <property type="entry name" value="5-3_exonucl_a-hlix_arch_N"/>
</dbReference>
<dbReference type="InterPro" id="IPR018320">
    <property type="entry name" value="DNA_polymerase_1"/>
</dbReference>
<evidence type="ECO:0000256" key="9">
    <source>
        <dbReference type="ARBA" id="ARBA00022801"/>
    </source>
</evidence>
<dbReference type="GO" id="GO:0003677">
    <property type="term" value="F:DNA binding"/>
    <property type="evidence" value="ECO:0007669"/>
    <property type="project" value="UniProtKB-UniRule"/>
</dbReference>
<dbReference type="InterPro" id="IPR001098">
    <property type="entry name" value="DNA-dir_DNA_pol_A_palm_dom"/>
</dbReference>
<keyword evidence="6 16" id="KW-0235">DNA replication</keyword>
<dbReference type="SMART" id="SM00279">
    <property type="entry name" value="HhH2"/>
    <property type="match status" value="1"/>
</dbReference>
<dbReference type="Gene3D" id="3.40.50.1010">
    <property type="entry name" value="5'-nuclease"/>
    <property type="match status" value="1"/>
</dbReference>
<evidence type="ECO:0000256" key="7">
    <source>
        <dbReference type="ARBA" id="ARBA00022722"/>
    </source>
</evidence>
<organism evidence="20 21">
    <name type="scientific">Candidatus Falkowbacteria bacterium CG1_02_41_21</name>
    <dbReference type="NCBI Taxonomy" id="1805147"/>
    <lineage>
        <taxon>Bacteria</taxon>
        <taxon>Candidatus Falkowiibacteriota</taxon>
    </lineage>
</organism>
<comment type="similarity">
    <text evidence="1 16">Belongs to the DNA polymerase type-A family.</text>
</comment>
<dbReference type="GO" id="GO:0006261">
    <property type="term" value="P:DNA-templated DNA replication"/>
    <property type="evidence" value="ECO:0007669"/>
    <property type="project" value="UniProtKB-UniRule"/>
</dbReference>
<dbReference type="SUPFAM" id="SSF47807">
    <property type="entry name" value="5' to 3' exonuclease, C-terminal subdomain"/>
    <property type="match status" value="1"/>
</dbReference>
<keyword evidence="8 16" id="KW-0227">DNA damage</keyword>
<dbReference type="NCBIfam" id="NF004397">
    <property type="entry name" value="PRK05755.1"/>
    <property type="match status" value="1"/>
</dbReference>
<evidence type="ECO:0000256" key="11">
    <source>
        <dbReference type="ARBA" id="ARBA00022932"/>
    </source>
</evidence>
<keyword evidence="13 16" id="KW-0234">DNA repair</keyword>
<dbReference type="Gene3D" id="3.30.420.10">
    <property type="entry name" value="Ribonuclease H-like superfamily/Ribonuclease H"/>
    <property type="match status" value="1"/>
</dbReference>
<dbReference type="GO" id="GO:0008408">
    <property type="term" value="F:3'-5' exonuclease activity"/>
    <property type="evidence" value="ECO:0007669"/>
    <property type="project" value="UniProtKB-UniRule"/>
</dbReference>
<evidence type="ECO:0000259" key="18">
    <source>
        <dbReference type="SMART" id="SM00475"/>
    </source>
</evidence>
<keyword evidence="4 16" id="KW-0808">Transferase</keyword>
<dbReference type="PANTHER" id="PTHR10133">
    <property type="entry name" value="DNA POLYMERASE I"/>
    <property type="match status" value="1"/>
</dbReference>
<dbReference type="InterPro" id="IPR020045">
    <property type="entry name" value="DNA_polI_H3TH"/>
</dbReference>
<dbReference type="Pfam" id="PF01612">
    <property type="entry name" value="DNA_pol_A_exo1"/>
    <property type="match status" value="1"/>
</dbReference>
<evidence type="ECO:0000256" key="2">
    <source>
        <dbReference type="ARBA" id="ARBA00012417"/>
    </source>
</evidence>
<evidence type="ECO:0000256" key="13">
    <source>
        <dbReference type="ARBA" id="ARBA00023204"/>
    </source>
</evidence>
<feature type="domain" description="3'-5' exonuclease" evidence="17">
    <location>
        <begin position="327"/>
        <end position="504"/>
    </location>
</feature>
<dbReference type="InterPro" id="IPR036397">
    <property type="entry name" value="RNaseH_sf"/>
</dbReference>
<dbReference type="InterPro" id="IPR012337">
    <property type="entry name" value="RNaseH-like_sf"/>
</dbReference>
<dbReference type="SUPFAM" id="SSF53098">
    <property type="entry name" value="Ribonuclease H-like"/>
    <property type="match status" value="1"/>
</dbReference>
<dbReference type="GO" id="GO:0003887">
    <property type="term" value="F:DNA-directed DNA polymerase activity"/>
    <property type="evidence" value="ECO:0007669"/>
    <property type="project" value="UniProtKB-UniRule"/>
</dbReference>
<evidence type="ECO:0000256" key="10">
    <source>
        <dbReference type="ARBA" id="ARBA00022839"/>
    </source>
</evidence>
<dbReference type="SMART" id="SM00475">
    <property type="entry name" value="53EXOc"/>
    <property type="match status" value="1"/>
</dbReference>
<dbReference type="CDD" id="cd09898">
    <property type="entry name" value="H3TH_53EXO"/>
    <property type="match status" value="1"/>
</dbReference>
<dbReference type="Gene3D" id="1.10.150.20">
    <property type="entry name" value="5' to 3' exonuclease, C-terminal subdomain"/>
    <property type="match status" value="2"/>
</dbReference>
<evidence type="ECO:0000256" key="4">
    <source>
        <dbReference type="ARBA" id="ARBA00022679"/>
    </source>
</evidence>
<dbReference type="GO" id="GO:0008409">
    <property type="term" value="F:5'-3' exonuclease activity"/>
    <property type="evidence" value="ECO:0007669"/>
    <property type="project" value="UniProtKB-UniRule"/>
</dbReference>
<dbReference type="Proteomes" id="UP000182860">
    <property type="component" value="Unassembled WGS sequence"/>
</dbReference>
<dbReference type="InterPro" id="IPR002298">
    <property type="entry name" value="DNA_polymerase_A"/>
</dbReference>
<dbReference type="PRINTS" id="PR00868">
    <property type="entry name" value="DNAPOLI"/>
</dbReference>
<dbReference type="Pfam" id="PF02739">
    <property type="entry name" value="5_3_exonuc_N"/>
    <property type="match status" value="1"/>
</dbReference>
<sequence>MTKTNQKLIIIDGNAIIHRSFHALPPTMTTKSGQVVNAVYGFTLFLIKALSDLKPDYIVLTLDKKDKTFRHLEYKEYKAQRVKAPDELYEQIPLVKKIAEAFDIPIYDLSGFEADDLIGTISRQVNSGIKKIIMTGDMDTLQLINNDTQVYTMSRGITDSVLYGAKEVEDRYNLKPNQMIDYKALRGDPSDNIPGVKGIGEKTASELLNNFKTLDKVYEAVDKSSGKIKPRIWGLLKEHKKEAYLSQKLATIDQNAPIKFGLEAARCQKLDKAKIIALFSALEFKSLVPRLNSLDKYLAPEPNKTAEIENLFTISDKLARDEKKFQYQLINSNSDFKSFLKILSQQKIFVLDTETTSLDPLTTTLLGISFSWQEGEAYYLDINQNYHWLKELAPILADEKIKKCGHNIKFDLKVLNNQGLEAKGIYFDTMIASYLLNPENRQHNLDAITFAELGWEKINRKDLLGEKFAELDFSGVSPKKMAIYSGEDADFTWRLVSILEKKLKAEKLWDLFQDIEVPLIPVLAKMENTGILLNKKILKQMSGELKIEINKLEKDIHKLAGTKFNIKSTKQLKEILYEKLAIATKGIKKTKTGLSTAAEQLEKLKDAHPIIPLLQNYRELTKLLSTYVEALPGLVSQKTGRLHTNFNQTITATGRLSSNDPNLQNIPTKTALGKKIRQAFIAEKGYVFASLDYSQIELRLVAHMSADKRMLQAFAHNEDIHAITAAAINEVPLDKVTLEMRREAKAVNFGVIYGQGPHGLSQGAGIPYQKAQEFIAKYFVTYAGIKKYIATNLEFAQKHGYVETLLGRRRNLPEINSTIIMMQKSAERMAINMPFQGTAADMIKLAMIKIAQLIAKENDIRMILQVHDELIFEIKEESVKKYIGQIKDIMENIIKLKVPIIVDIKYGTNWGEMK</sequence>
<protein>
    <recommendedName>
        <fullName evidence="3 15">DNA polymerase I</fullName>
        <ecNumber evidence="2 15">2.7.7.7</ecNumber>
    </recommendedName>
</protein>
<dbReference type="CDD" id="cd08637">
    <property type="entry name" value="DNA_pol_A_pol_I_C"/>
    <property type="match status" value="1"/>
</dbReference>
<evidence type="ECO:0000256" key="8">
    <source>
        <dbReference type="ARBA" id="ARBA00022763"/>
    </source>
</evidence>
<dbReference type="Pfam" id="PF01367">
    <property type="entry name" value="5_3_exonuc"/>
    <property type="match status" value="1"/>
</dbReference>
<dbReference type="EC" id="2.7.7.7" evidence="2 15"/>
<dbReference type="Pfam" id="PF00476">
    <property type="entry name" value="DNA_pol_A"/>
    <property type="match status" value="1"/>
</dbReference>
<dbReference type="Gene3D" id="1.20.1060.10">
    <property type="entry name" value="Taq DNA Polymerase, Chain T, domain 4"/>
    <property type="match status" value="1"/>
</dbReference>
<dbReference type="PANTHER" id="PTHR10133:SF27">
    <property type="entry name" value="DNA POLYMERASE NU"/>
    <property type="match status" value="1"/>
</dbReference>
<dbReference type="PROSITE" id="PS00447">
    <property type="entry name" value="DNA_POLYMERASE_A"/>
    <property type="match status" value="1"/>
</dbReference>
<keyword evidence="12 16" id="KW-0238">DNA-binding</keyword>
<dbReference type="InterPro" id="IPR008918">
    <property type="entry name" value="HhH2"/>
</dbReference>
<evidence type="ECO:0000259" key="17">
    <source>
        <dbReference type="SMART" id="SM00474"/>
    </source>
</evidence>
<dbReference type="CDD" id="cd09859">
    <property type="entry name" value="PIN_53EXO"/>
    <property type="match status" value="1"/>
</dbReference>
<evidence type="ECO:0000256" key="14">
    <source>
        <dbReference type="ARBA" id="ARBA00049244"/>
    </source>
</evidence>
<accession>A0A1J4T5Q6</accession>
<dbReference type="SUPFAM" id="SSF56672">
    <property type="entry name" value="DNA/RNA polymerases"/>
    <property type="match status" value="1"/>
</dbReference>
<dbReference type="InterPro" id="IPR002562">
    <property type="entry name" value="3'-5'_exonuclease_dom"/>
</dbReference>
<evidence type="ECO:0000256" key="12">
    <source>
        <dbReference type="ARBA" id="ARBA00023125"/>
    </source>
</evidence>
<reference evidence="20 21" key="1">
    <citation type="journal article" date="2016" name="Environ. Microbiol.">
        <title>Genomic resolution of a cold subsurface aquifer community provides metabolic insights for novel microbes adapted to high CO concentrations.</title>
        <authorList>
            <person name="Probst A.J."/>
            <person name="Castelle C.J."/>
            <person name="Singh A."/>
            <person name="Brown C.T."/>
            <person name="Anantharaman K."/>
            <person name="Sharon I."/>
            <person name="Hug L.A."/>
            <person name="Burstein D."/>
            <person name="Emerson J.B."/>
            <person name="Thomas B.C."/>
            <person name="Banfield J.F."/>
        </authorList>
    </citation>
    <scope>NUCLEOTIDE SEQUENCE [LARGE SCALE GENOMIC DNA]</scope>
    <source>
        <strain evidence="20">CG1_02_41_21</strain>
    </source>
</reference>
<dbReference type="InterPro" id="IPR002421">
    <property type="entry name" value="5-3_exonuclease"/>
</dbReference>
<evidence type="ECO:0000256" key="3">
    <source>
        <dbReference type="ARBA" id="ARBA00020311"/>
    </source>
</evidence>
<proteinExistence type="inferred from homology"/>
<feature type="domain" description="5'-3' exonuclease" evidence="18">
    <location>
        <begin position="6"/>
        <end position="268"/>
    </location>
</feature>
<dbReference type="InterPro" id="IPR019760">
    <property type="entry name" value="DNA-dir_DNA_pol_A_CS"/>
</dbReference>
<keyword evidence="10 16" id="KW-0269">Exonuclease</keyword>
<comment type="caution">
    <text evidence="20">The sequence shown here is derived from an EMBL/GenBank/DDBJ whole genome shotgun (WGS) entry which is preliminary data.</text>
</comment>
<evidence type="ECO:0000256" key="16">
    <source>
        <dbReference type="RuleBase" id="RU004460"/>
    </source>
</evidence>
<dbReference type="InterPro" id="IPR036279">
    <property type="entry name" value="5-3_exonuclease_C_sf"/>
</dbReference>
<dbReference type="NCBIfam" id="TIGR00593">
    <property type="entry name" value="pola"/>
    <property type="match status" value="1"/>
</dbReference>
<dbReference type="GO" id="GO:0006302">
    <property type="term" value="P:double-strand break repair"/>
    <property type="evidence" value="ECO:0007669"/>
    <property type="project" value="TreeGrafter"/>
</dbReference>
<feature type="domain" description="DNA-directed DNA polymerase family A palm" evidence="19">
    <location>
        <begin position="673"/>
        <end position="878"/>
    </location>
</feature>
<keyword evidence="5 16" id="KW-0548">Nucleotidyltransferase</keyword>
<keyword evidence="9 16" id="KW-0378">Hydrolase</keyword>
<dbReference type="FunFam" id="1.10.150.20:FF:000003">
    <property type="entry name" value="DNA polymerase I"/>
    <property type="match status" value="1"/>
</dbReference>
<dbReference type="CDD" id="cd06139">
    <property type="entry name" value="DNA_polA_I_Ecoli_like_exo"/>
    <property type="match status" value="1"/>
</dbReference>
<gene>
    <name evidence="16" type="primary">polA</name>
    <name evidence="20" type="ORF">AUJ35_02700</name>
</gene>
<dbReference type="EMBL" id="MNUV01000050">
    <property type="protein sequence ID" value="OIO07114.1"/>
    <property type="molecule type" value="Genomic_DNA"/>
</dbReference>
<dbReference type="SMART" id="SM00474">
    <property type="entry name" value="35EXOc"/>
    <property type="match status" value="1"/>
</dbReference>
<dbReference type="SUPFAM" id="SSF88723">
    <property type="entry name" value="PIN domain-like"/>
    <property type="match status" value="1"/>
</dbReference>